<keyword evidence="3" id="KW-0949">S-adenosyl-L-methionine</keyword>
<dbReference type="PANTHER" id="PTHR11228">
    <property type="entry name" value="RADICAL SAM DOMAIN PROTEIN"/>
    <property type="match status" value="1"/>
</dbReference>
<evidence type="ECO:0000256" key="3">
    <source>
        <dbReference type="ARBA" id="ARBA00022691"/>
    </source>
</evidence>
<dbReference type="InterPro" id="IPR050377">
    <property type="entry name" value="Radical_SAM_PqqE_MftC-like"/>
</dbReference>
<dbReference type="Pfam" id="PF13186">
    <property type="entry name" value="SPASM"/>
    <property type="match status" value="1"/>
</dbReference>
<comment type="cofactor">
    <cofactor evidence="1">
        <name>[4Fe-4S] cluster</name>
        <dbReference type="ChEBI" id="CHEBI:49883"/>
    </cofactor>
</comment>
<evidence type="ECO:0000256" key="5">
    <source>
        <dbReference type="ARBA" id="ARBA00023004"/>
    </source>
</evidence>
<name>A0ABC9TPM7_ENTFL</name>
<dbReference type="GO" id="GO:0046872">
    <property type="term" value="F:metal ion binding"/>
    <property type="evidence" value="ECO:0007669"/>
    <property type="project" value="UniProtKB-KW"/>
</dbReference>
<reference evidence="8 9" key="1">
    <citation type="submission" date="2013-06" db="EMBL/GenBank/DDBJ databases">
        <authorList>
            <person name="Weinstock G."/>
            <person name="Sodergren E."/>
            <person name="Lobos E.A."/>
            <person name="Fulton L."/>
            <person name="Fulton R."/>
            <person name="Courtney L."/>
            <person name="Fronick C."/>
            <person name="O'Laughlin M."/>
            <person name="Godfrey J."/>
            <person name="Wilson R.M."/>
            <person name="Miner T."/>
            <person name="Farmer C."/>
            <person name="Delehaunty K."/>
            <person name="Cordes M."/>
            <person name="Minx P."/>
            <person name="Tomlinson C."/>
            <person name="Chen J."/>
            <person name="Wollam A."/>
            <person name="Pepin K.H."/>
            <person name="Bhonagiri V."/>
            <person name="Zhang X."/>
            <person name="Warren W."/>
            <person name="Mitreva M."/>
            <person name="Mardis E.R."/>
            <person name="Wilson R.K."/>
        </authorList>
    </citation>
    <scope>NUCLEOTIDE SEQUENCE [LARGE SCALE GENOMIC DNA]</scope>
    <source>
        <strain evidence="8 9">RP2S-4</strain>
    </source>
</reference>
<dbReference type="NCBIfam" id="TIGR04085">
    <property type="entry name" value="rSAM_more_4Fe4S"/>
    <property type="match status" value="1"/>
</dbReference>
<gene>
    <name evidence="8" type="ORF">D358_00069</name>
</gene>
<dbReference type="Pfam" id="PF04055">
    <property type="entry name" value="Radical_SAM"/>
    <property type="match status" value="1"/>
</dbReference>
<dbReference type="GO" id="GO:0051539">
    <property type="term" value="F:4 iron, 4 sulfur cluster binding"/>
    <property type="evidence" value="ECO:0007669"/>
    <property type="project" value="UniProtKB-KW"/>
</dbReference>
<accession>A0ABC9TPM7</accession>
<dbReference type="Gene3D" id="3.20.20.70">
    <property type="entry name" value="Aldolase class I"/>
    <property type="match status" value="1"/>
</dbReference>
<dbReference type="PROSITE" id="PS51918">
    <property type="entry name" value="RADICAL_SAM"/>
    <property type="match status" value="1"/>
</dbReference>
<keyword evidence="6" id="KW-0411">Iron-sulfur</keyword>
<evidence type="ECO:0000259" key="7">
    <source>
        <dbReference type="PROSITE" id="PS51918"/>
    </source>
</evidence>
<dbReference type="InterPro" id="IPR007197">
    <property type="entry name" value="rSAM"/>
</dbReference>
<dbReference type="InterPro" id="IPR023885">
    <property type="entry name" value="4Fe4S-binding_SPASM_dom"/>
</dbReference>
<keyword evidence="5" id="KW-0408">Iron</keyword>
<feature type="domain" description="Radical SAM core" evidence="7">
    <location>
        <begin position="1"/>
        <end position="187"/>
    </location>
</feature>
<dbReference type="InterPro" id="IPR058240">
    <property type="entry name" value="rSAM_sf"/>
</dbReference>
<dbReference type="EMBL" id="ATIR01000004">
    <property type="protein sequence ID" value="EPI12312.1"/>
    <property type="molecule type" value="Genomic_DNA"/>
</dbReference>
<dbReference type="SUPFAM" id="SSF102114">
    <property type="entry name" value="Radical SAM enzymes"/>
    <property type="match status" value="1"/>
</dbReference>
<dbReference type="InterPro" id="IPR013785">
    <property type="entry name" value="Aldolase_TIM"/>
</dbReference>
<keyword evidence="4" id="KW-0479">Metal-binding</keyword>
<evidence type="ECO:0000313" key="9">
    <source>
        <dbReference type="Proteomes" id="UP000015750"/>
    </source>
</evidence>
<keyword evidence="2" id="KW-0004">4Fe-4S</keyword>
<evidence type="ECO:0000256" key="6">
    <source>
        <dbReference type="ARBA" id="ARBA00023014"/>
    </source>
</evidence>
<dbReference type="AlphaFoldDB" id="A0ABC9TPM7"/>
<evidence type="ECO:0000256" key="4">
    <source>
        <dbReference type="ARBA" id="ARBA00022723"/>
    </source>
</evidence>
<protein>
    <recommendedName>
        <fullName evidence="7">Radical SAM core domain-containing protein</fullName>
    </recommendedName>
</protein>
<dbReference type="PIRSF" id="PIRSF037420">
    <property type="entry name" value="PQQ_syn_pqqE"/>
    <property type="match status" value="1"/>
</dbReference>
<organism evidence="8 9">
    <name type="scientific">Enterococcus faecalis RP2S-4</name>
    <dbReference type="NCBI Taxonomy" id="1244145"/>
    <lineage>
        <taxon>Bacteria</taxon>
        <taxon>Bacillati</taxon>
        <taxon>Bacillota</taxon>
        <taxon>Bacilli</taxon>
        <taxon>Lactobacillales</taxon>
        <taxon>Enterococcaceae</taxon>
        <taxon>Enterococcus</taxon>
    </lineage>
</organism>
<evidence type="ECO:0000256" key="2">
    <source>
        <dbReference type="ARBA" id="ARBA00022485"/>
    </source>
</evidence>
<comment type="caution">
    <text evidence="8">The sequence shown here is derived from an EMBL/GenBank/DDBJ whole genome shotgun (WGS) entry which is preliminary data.</text>
</comment>
<dbReference type="PANTHER" id="PTHR11228:SF7">
    <property type="entry name" value="PQQA PEPTIDE CYCLASE"/>
    <property type="match status" value="1"/>
</dbReference>
<sequence length="304" mass="34748">MYRFSEDQILSIFKEISKLKCQNVIISGGEPLLYKNLINLLRIGKQKYGLCIGLVTNGTMVDDYLAQRLSNVVDYVQISIDGTTPEENDAVRGKGTFQKAIYAIELFEKYKIKTVVNFVITGKNTSKLAPFLSALKSKNVSVISFKEIINIGRSKGEKPVSGEFFRSIVKELLLLMEELQDDNFEIKPPYVSNSRCPLYFENNYTPTLEIRISYTGEVFLCQKFETEKVFSLGNVNVDLLTDIMQSEKYVDLFSLIDVSTKFIKKCEGCFFTEMCFRECPATIISNGFFDYQDQLCDIRHFGMD</sequence>
<evidence type="ECO:0000256" key="1">
    <source>
        <dbReference type="ARBA" id="ARBA00001966"/>
    </source>
</evidence>
<dbReference type="InterPro" id="IPR017200">
    <property type="entry name" value="PqqE-like"/>
</dbReference>
<dbReference type="CDD" id="cd01335">
    <property type="entry name" value="Radical_SAM"/>
    <property type="match status" value="1"/>
</dbReference>
<dbReference type="Proteomes" id="UP000015750">
    <property type="component" value="Unassembled WGS sequence"/>
</dbReference>
<evidence type="ECO:0000313" key="8">
    <source>
        <dbReference type="EMBL" id="EPI12312.1"/>
    </source>
</evidence>
<proteinExistence type="predicted"/>